<reference evidence="1 2" key="1">
    <citation type="submission" date="2014-10" db="EMBL/GenBank/DDBJ databases">
        <title>Draft genome of anammox bacterium scalindua brodae, obtained using differential coverage binning of sequence data from two enrichment reactors.</title>
        <authorList>
            <person name="Speth D.R."/>
            <person name="Russ L."/>
            <person name="Kartal B."/>
            <person name="Op den Camp H.J."/>
            <person name="Dutilh B.E."/>
            <person name="Jetten M.S."/>
        </authorList>
    </citation>
    <scope>NUCLEOTIDE SEQUENCE [LARGE SCALE GENOMIC DNA]</scope>
    <source>
        <strain evidence="1">RU1</strain>
    </source>
</reference>
<gene>
    <name evidence="1" type="ORF">SCABRO_00030</name>
</gene>
<sequence length="46" mass="5153">MKTVLQEILREVNVDSSLPLDQEVSFDDETVLLINLDKSCAESSID</sequence>
<comment type="caution">
    <text evidence="1">The sequence shown here is derived from an EMBL/GenBank/DDBJ whole genome shotgun (WGS) entry which is preliminary data.</text>
</comment>
<accession>A0A0B0EMA8</accession>
<dbReference type="EMBL" id="JRYO01000005">
    <property type="protein sequence ID" value="KHE94192.1"/>
    <property type="molecule type" value="Genomic_DNA"/>
</dbReference>
<dbReference type="AlphaFoldDB" id="A0A0B0EMA8"/>
<evidence type="ECO:0000313" key="2">
    <source>
        <dbReference type="Proteomes" id="UP000030652"/>
    </source>
</evidence>
<evidence type="ECO:0000313" key="1">
    <source>
        <dbReference type="EMBL" id="KHE94192.1"/>
    </source>
</evidence>
<protein>
    <submittedName>
        <fullName evidence="1">Uncharacterized protein</fullName>
    </submittedName>
</protein>
<name>A0A0B0EMA8_9BACT</name>
<organism evidence="1 2">
    <name type="scientific">Candidatus Scalindua brodae</name>
    <dbReference type="NCBI Taxonomy" id="237368"/>
    <lineage>
        <taxon>Bacteria</taxon>
        <taxon>Pseudomonadati</taxon>
        <taxon>Planctomycetota</taxon>
        <taxon>Candidatus Brocadiia</taxon>
        <taxon>Candidatus Brocadiales</taxon>
        <taxon>Candidatus Scalinduaceae</taxon>
        <taxon>Candidatus Scalindua</taxon>
    </lineage>
</organism>
<proteinExistence type="predicted"/>
<dbReference type="Proteomes" id="UP000030652">
    <property type="component" value="Unassembled WGS sequence"/>
</dbReference>